<geneLocation type="mitochondrion" evidence="3"/>
<keyword evidence="2" id="KW-0812">Transmembrane</keyword>
<organism evidence="3">
    <name type="scientific">Picea glauca</name>
    <name type="common">White spruce</name>
    <name type="synonym">Pinus glauca</name>
    <dbReference type="NCBI Taxonomy" id="3330"/>
    <lineage>
        <taxon>Eukaryota</taxon>
        <taxon>Viridiplantae</taxon>
        <taxon>Streptophyta</taxon>
        <taxon>Embryophyta</taxon>
        <taxon>Tracheophyta</taxon>
        <taxon>Spermatophyta</taxon>
        <taxon>Pinopsida</taxon>
        <taxon>Pinidae</taxon>
        <taxon>Conifers I</taxon>
        <taxon>Pinales</taxon>
        <taxon>Pinaceae</taxon>
        <taxon>Picea</taxon>
    </lineage>
</organism>
<keyword evidence="3" id="KW-0496">Mitochondrion</keyword>
<keyword evidence="2" id="KW-0472">Membrane</keyword>
<evidence type="ECO:0000256" key="1">
    <source>
        <dbReference type="SAM" id="MobiDB-lite"/>
    </source>
</evidence>
<dbReference type="AlphaFoldDB" id="A0A117NH83"/>
<reference evidence="3" key="1">
    <citation type="journal article" date="2015" name="Genome Biol. Evol.">
        <title>Organellar Genomes of White Spruce (Picea glauca): Assembly and Annotation.</title>
        <authorList>
            <person name="Jackman S.D."/>
            <person name="Warren R.L."/>
            <person name="Gibb E.A."/>
            <person name="Vandervalk B.P."/>
            <person name="Mohamadi H."/>
            <person name="Chu J."/>
            <person name="Raymond A."/>
            <person name="Pleasance S."/>
            <person name="Coope R."/>
            <person name="Wildung M.R."/>
            <person name="Ritland C.E."/>
            <person name="Bousquet J."/>
            <person name="Jones S.J."/>
            <person name="Bohlmann J."/>
            <person name="Birol I."/>
        </authorList>
    </citation>
    <scope>NUCLEOTIDE SEQUENCE [LARGE SCALE GENOMIC DNA]</scope>
    <source>
        <tissue evidence="3">Flushing bud</tissue>
    </source>
</reference>
<gene>
    <name evidence="3" type="ORF">ABT39_MTgene4943</name>
</gene>
<keyword evidence="2" id="KW-1133">Transmembrane helix</keyword>
<name>A0A117NH83_PICGL</name>
<evidence type="ECO:0000313" key="3">
    <source>
        <dbReference type="EMBL" id="KUM47948.1"/>
    </source>
</evidence>
<dbReference type="EMBL" id="LKAM01000006">
    <property type="protein sequence ID" value="KUM47948.1"/>
    <property type="molecule type" value="Genomic_DNA"/>
</dbReference>
<proteinExistence type="predicted"/>
<protein>
    <submittedName>
        <fullName evidence="3">Uncharacterized protein</fullName>
    </submittedName>
</protein>
<comment type="caution">
    <text evidence="3">The sequence shown here is derived from an EMBL/GenBank/DDBJ whole genome shotgun (WGS) entry which is preliminary data.</text>
</comment>
<feature type="region of interest" description="Disordered" evidence="1">
    <location>
        <begin position="78"/>
        <end position="100"/>
    </location>
</feature>
<evidence type="ECO:0000256" key="2">
    <source>
        <dbReference type="SAM" id="Phobius"/>
    </source>
</evidence>
<feature type="compositionally biased region" description="Basic and acidic residues" evidence="1">
    <location>
        <begin position="91"/>
        <end position="100"/>
    </location>
</feature>
<feature type="transmembrane region" description="Helical" evidence="2">
    <location>
        <begin position="33"/>
        <end position="60"/>
    </location>
</feature>
<accession>A0A117NH83</accession>
<sequence length="100" mass="11441">MLSEVVEMVVGKQVEMLGKVVKRLLLALLHMPLLTLLMLMDGLVLLLLLMVLLVLLVLLLKDMKLVGLRDIHLLLVDNKPTPPKEMNSNFQKERNENEFQ</sequence>